<sequence>GPEKHNSHLSCGKCIITRKDVALQLGLPVDELVITESVIVPSKVGLRKSLLRKVPDKFNGGRISMNWLKDNFNELPENLKDQTDDVIAQYA</sequence>
<name>A0A7J8YQ73_GOSAI</name>
<comment type="caution">
    <text evidence="1">The sequence shown here is derived from an EMBL/GenBank/DDBJ whole genome shotgun (WGS) entry which is preliminary data.</text>
</comment>
<organism evidence="1 2">
    <name type="scientific">Gossypium aridum</name>
    <name type="common">American cotton</name>
    <name type="synonym">Erioxylum aridum</name>
    <dbReference type="NCBI Taxonomy" id="34290"/>
    <lineage>
        <taxon>Eukaryota</taxon>
        <taxon>Viridiplantae</taxon>
        <taxon>Streptophyta</taxon>
        <taxon>Embryophyta</taxon>
        <taxon>Tracheophyta</taxon>
        <taxon>Spermatophyta</taxon>
        <taxon>Magnoliopsida</taxon>
        <taxon>eudicotyledons</taxon>
        <taxon>Gunneridae</taxon>
        <taxon>Pentapetalae</taxon>
        <taxon>rosids</taxon>
        <taxon>malvids</taxon>
        <taxon>Malvales</taxon>
        <taxon>Malvaceae</taxon>
        <taxon>Malvoideae</taxon>
        <taxon>Gossypium</taxon>
    </lineage>
</organism>
<keyword evidence="2" id="KW-1185">Reference proteome</keyword>
<accession>A0A7J8YQ73</accession>
<dbReference type="EMBL" id="JABFAA010327079">
    <property type="protein sequence ID" value="MBA0701675.1"/>
    <property type="molecule type" value="Genomic_DNA"/>
</dbReference>
<protein>
    <submittedName>
        <fullName evidence="1">Uncharacterized protein</fullName>
    </submittedName>
</protein>
<dbReference type="Proteomes" id="UP000593577">
    <property type="component" value="Unassembled WGS sequence"/>
</dbReference>
<feature type="non-terminal residue" evidence="1">
    <location>
        <position position="1"/>
    </location>
</feature>
<reference evidence="1 2" key="1">
    <citation type="journal article" date="2019" name="Genome Biol. Evol.">
        <title>Insights into the evolution of the New World diploid cottons (Gossypium, subgenus Houzingenia) based on genome sequencing.</title>
        <authorList>
            <person name="Grover C.E."/>
            <person name="Arick M.A. 2nd"/>
            <person name="Thrash A."/>
            <person name="Conover J.L."/>
            <person name="Sanders W.S."/>
            <person name="Peterson D.G."/>
            <person name="Frelichowski J.E."/>
            <person name="Scheffler J.A."/>
            <person name="Scheffler B.E."/>
            <person name="Wendel J.F."/>
        </authorList>
    </citation>
    <scope>NUCLEOTIDE SEQUENCE [LARGE SCALE GENOMIC DNA]</scope>
    <source>
        <strain evidence="1">185</strain>
        <tissue evidence="1">Leaf</tissue>
    </source>
</reference>
<gene>
    <name evidence="1" type="ORF">Goari_020596</name>
</gene>
<evidence type="ECO:0000313" key="2">
    <source>
        <dbReference type="Proteomes" id="UP000593577"/>
    </source>
</evidence>
<evidence type="ECO:0000313" key="1">
    <source>
        <dbReference type="EMBL" id="MBA0701675.1"/>
    </source>
</evidence>
<dbReference type="AlphaFoldDB" id="A0A7J8YQ73"/>
<proteinExistence type="predicted"/>